<evidence type="ECO:0000256" key="2">
    <source>
        <dbReference type="ARBA" id="ARBA00023163"/>
    </source>
</evidence>
<evidence type="ECO:0000259" key="4">
    <source>
        <dbReference type="Pfam" id="PF13490"/>
    </source>
</evidence>
<keyword evidence="5" id="KW-0862">Zinc</keyword>
<keyword evidence="3" id="KW-0812">Transmembrane</keyword>
<feature type="transmembrane region" description="Helical" evidence="3">
    <location>
        <begin position="128"/>
        <end position="149"/>
    </location>
</feature>
<dbReference type="Proteomes" id="UP000198825">
    <property type="component" value="Chromosome I"/>
</dbReference>
<keyword evidence="5" id="KW-0863">Zinc-finger</keyword>
<dbReference type="STRING" id="546874.SAMN04488544_3407"/>
<dbReference type="OrthoDB" id="5185837at2"/>
<keyword evidence="1" id="KW-0805">Transcription regulation</keyword>
<keyword evidence="2" id="KW-0804">Transcription</keyword>
<reference evidence="6" key="1">
    <citation type="submission" date="2016-10" db="EMBL/GenBank/DDBJ databases">
        <authorList>
            <person name="Varghese N."/>
            <person name="Submissions S."/>
        </authorList>
    </citation>
    <scope>NUCLEOTIDE SEQUENCE [LARGE SCALE GENOMIC DNA]</scope>
    <source>
        <strain evidence="6">DSM 21743</strain>
    </source>
</reference>
<evidence type="ECO:0000256" key="1">
    <source>
        <dbReference type="ARBA" id="ARBA00023015"/>
    </source>
</evidence>
<dbReference type="AlphaFoldDB" id="A0A1H2N666"/>
<keyword evidence="5" id="KW-0479">Metal-binding</keyword>
<protein>
    <submittedName>
        <fullName evidence="5">Putative zinc-finger</fullName>
    </submittedName>
</protein>
<dbReference type="GO" id="GO:0008270">
    <property type="term" value="F:zinc ion binding"/>
    <property type="evidence" value="ECO:0007669"/>
    <property type="project" value="UniProtKB-KW"/>
</dbReference>
<name>A0A1H2N666_9ACTN</name>
<proteinExistence type="predicted"/>
<dbReference type="InterPro" id="IPR041916">
    <property type="entry name" value="Anti_sigma_zinc_sf"/>
</dbReference>
<sequence>MTDHPTRDTLADAAEGLLEPAEATVVDAHVAGCADCRAELAAFSEVGTVLASAPVPVMPAEVAARLAGVVAREQAAREVSPVLHAVPGSGPDAPPVPRHPYGTRRRLHPSLHHSFGEGLRTVSPGRRWGLPVLAAAAAALVLGFVAYVASATLGLNEPPAVSISTAPGELAGQAEQLRARTDIDPHRFSQAWWCARRATDGAGHIVGLATTSSGDRPAVLVYVRTSDGLGVRVVTGCDAGDPVATPWVRIGS</sequence>
<feature type="domain" description="Putative zinc-finger" evidence="4">
    <location>
        <begin position="7"/>
        <end position="37"/>
    </location>
</feature>
<keyword evidence="3" id="KW-0472">Membrane</keyword>
<keyword evidence="6" id="KW-1185">Reference proteome</keyword>
<keyword evidence="3" id="KW-1133">Transmembrane helix</keyword>
<dbReference type="Pfam" id="PF13490">
    <property type="entry name" value="zf-HC2"/>
    <property type="match status" value="1"/>
</dbReference>
<dbReference type="RefSeq" id="WP_091077044.1">
    <property type="nucleotide sequence ID" value="NZ_LT629799.1"/>
</dbReference>
<dbReference type="InterPro" id="IPR027383">
    <property type="entry name" value="Znf_put"/>
</dbReference>
<dbReference type="EMBL" id="LT629799">
    <property type="protein sequence ID" value="SDV00987.1"/>
    <property type="molecule type" value="Genomic_DNA"/>
</dbReference>
<evidence type="ECO:0000256" key="3">
    <source>
        <dbReference type="SAM" id="Phobius"/>
    </source>
</evidence>
<evidence type="ECO:0000313" key="5">
    <source>
        <dbReference type="EMBL" id="SDV00987.1"/>
    </source>
</evidence>
<organism evidence="5 6">
    <name type="scientific">Microlunatus sagamiharensis</name>
    <dbReference type="NCBI Taxonomy" id="546874"/>
    <lineage>
        <taxon>Bacteria</taxon>
        <taxon>Bacillati</taxon>
        <taxon>Actinomycetota</taxon>
        <taxon>Actinomycetes</taxon>
        <taxon>Propionibacteriales</taxon>
        <taxon>Propionibacteriaceae</taxon>
        <taxon>Microlunatus</taxon>
    </lineage>
</organism>
<dbReference type="Gene3D" id="1.10.10.1320">
    <property type="entry name" value="Anti-sigma factor, zinc-finger domain"/>
    <property type="match status" value="1"/>
</dbReference>
<gene>
    <name evidence="5" type="ORF">SAMN04488544_3407</name>
</gene>
<accession>A0A1H2N666</accession>
<evidence type="ECO:0000313" key="6">
    <source>
        <dbReference type="Proteomes" id="UP000198825"/>
    </source>
</evidence>